<dbReference type="SUPFAM" id="SSF52047">
    <property type="entry name" value="RNI-like"/>
    <property type="match status" value="1"/>
</dbReference>
<evidence type="ECO:0000313" key="5">
    <source>
        <dbReference type="Proteomes" id="UP000250572"/>
    </source>
</evidence>
<dbReference type="AlphaFoldDB" id="A0A315WCM7"/>
<evidence type="ECO:0000256" key="1">
    <source>
        <dbReference type="ARBA" id="ARBA00022614"/>
    </source>
</evidence>
<accession>A0A315WCM7</accession>
<proteinExistence type="predicted"/>
<dbReference type="InterPro" id="IPR032675">
    <property type="entry name" value="LRR_dom_sf"/>
</dbReference>
<dbReference type="Proteomes" id="UP000250572">
    <property type="component" value="Unassembled WGS sequence"/>
</dbReference>
<dbReference type="InterPro" id="IPR051261">
    <property type="entry name" value="NLR"/>
</dbReference>
<protein>
    <recommendedName>
        <fullName evidence="3">NACHT LRR and PYD domain-containing protein</fullName>
    </recommendedName>
</protein>
<organism evidence="4 5">
    <name type="scientific">Gambusia affinis</name>
    <name type="common">Western mosquitofish</name>
    <name type="synonym">Heterandria affinis</name>
    <dbReference type="NCBI Taxonomy" id="33528"/>
    <lineage>
        <taxon>Eukaryota</taxon>
        <taxon>Metazoa</taxon>
        <taxon>Chordata</taxon>
        <taxon>Craniata</taxon>
        <taxon>Vertebrata</taxon>
        <taxon>Euteleostomi</taxon>
        <taxon>Actinopterygii</taxon>
        <taxon>Neopterygii</taxon>
        <taxon>Teleostei</taxon>
        <taxon>Neoteleostei</taxon>
        <taxon>Acanthomorphata</taxon>
        <taxon>Ovalentaria</taxon>
        <taxon>Atherinomorphae</taxon>
        <taxon>Cyprinodontiformes</taxon>
        <taxon>Poeciliidae</taxon>
        <taxon>Poeciliinae</taxon>
        <taxon>Gambusia</taxon>
    </lineage>
</organism>
<gene>
    <name evidence="4" type="ORF">CCH79_00019319</name>
</gene>
<dbReference type="Pfam" id="PF17776">
    <property type="entry name" value="NLRC4_HD2"/>
    <property type="match status" value="1"/>
</dbReference>
<evidence type="ECO:0000259" key="3">
    <source>
        <dbReference type="Pfam" id="PF17776"/>
    </source>
</evidence>
<keyword evidence="2" id="KW-0677">Repeat</keyword>
<dbReference type="PANTHER" id="PTHR24106">
    <property type="entry name" value="NACHT, LRR AND CARD DOMAINS-CONTAINING"/>
    <property type="match status" value="1"/>
</dbReference>
<evidence type="ECO:0000256" key="2">
    <source>
        <dbReference type="ARBA" id="ARBA00022737"/>
    </source>
</evidence>
<evidence type="ECO:0000313" key="4">
    <source>
        <dbReference type="EMBL" id="PWA32827.1"/>
    </source>
</evidence>
<comment type="caution">
    <text evidence="4">The sequence shown here is derived from an EMBL/GenBank/DDBJ whole genome shotgun (WGS) entry which is preliminary data.</text>
</comment>
<keyword evidence="1" id="KW-0433">Leucine-rich repeat</keyword>
<dbReference type="Gene3D" id="3.80.10.10">
    <property type="entry name" value="Ribonuclease Inhibitor"/>
    <property type="match status" value="1"/>
</dbReference>
<dbReference type="EMBL" id="NHOQ01000126">
    <property type="protein sequence ID" value="PWA32827.1"/>
    <property type="molecule type" value="Genomic_DNA"/>
</dbReference>
<keyword evidence="5" id="KW-1185">Reference proteome</keyword>
<sequence>MKQRAEKLHLTVTVKHHEEKPAEINRNTEVVEKFLGETYTSLDGIMKKVLEKSFSSKNGHLDLFVHFLHGLTLESNQRLLESLLGQTENSPGTIQRIVNNLKEMNTDEISPDKSINIFHCLVEMNVLSVFQEIQQFLKSGNRLSEIQCSALAFMLQMSEVLDELDLEKYNTSESGRLRLVPVVRNCRKARTVLVLDAG</sequence>
<dbReference type="InterPro" id="IPR041267">
    <property type="entry name" value="NLRP_HD2"/>
</dbReference>
<feature type="domain" description="NACHT LRR and PYD" evidence="3">
    <location>
        <begin position="26"/>
        <end position="125"/>
    </location>
</feature>
<name>A0A315WCM7_GAMAF</name>
<reference evidence="4 5" key="1">
    <citation type="journal article" date="2018" name="G3 (Bethesda)">
        <title>A High-Quality Reference Genome for the Invasive Mosquitofish Gambusia affinis Using a Chicago Library.</title>
        <authorList>
            <person name="Hoffberg S.L."/>
            <person name="Troendle N.J."/>
            <person name="Glenn T.C."/>
            <person name="Mahmud O."/>
            <person name="Louha S."/>
            <person name="Chalopin D."/>
            <person name="Bennetzen J.L."/>
            <person name="Mauricio R."/>
        </authorList>
    </citation>
    <scope>NUCLEOTIDE SEQUENCE [LARGE SCALE GENOMIC DNA]</scope>
    <source>
        <strain evidence="4">NE01/NJP1002.9</strain>
        <tissue evidence="4">Muscle</tissue>
    </source>
</reference>